<comment type="caution">
    <text evidence="1">The sequence shown here is derived from an EMBL/GenBank/DDBJ whole genome shotgun (WGS) entry which is preliminary data.</text>
</comment>
<proteinExistence type="predicted"/>
<keyword evidence="2" id="KW-1185">Reference proteome</keyword>
<gene>
    <name evidence="1" type="ORF">PR048_006469</name>
</gene>
<sequence length="160" mass="18518">MPATVKKLVAVDLHCRENFLELKNIDIGFQTKKLLREVVSTDSEELEFKKEMTEKILEQSPLKYPAVQGLPSLDPNTIHKQLEEGKIRFDILLNALYSRNRITETAEQRAKTQYSLICGEAQCGLHEKFSEFLEKNVESSQCLDDFYSSILHFCIEYQDL</sequence>
<organism evidence="1 2">
    <name type="scientific">Dryococelus australis</name>
    <dbReference type="NCBI Taxonomy" id="614101"/>
    <lineage>
        <taxon>Eukaryota</taxon>
        <taxon>Metazoa</taxon>
        <taxon>Ecdysozoa</taxon>
        <taxon>Arthropoda</taxon>
        <taxon>Hexapoda</taxon>
        <taxon>Insecta</taxon>
        <taxon>Pterygota</taxon>
        <taxon>Neoptera</taxon>
        <taxon>Polyneoptera</taxon>
        <taxon>Phasmatodea</taxon>
        <taxon>Verophasmatodea</taxon>
        <taxon>Anareolatae</taxon>
        <taxon>Phasmatidae</taxon>
        <taxon>Eurycanthinae</taxon>
        <taxon>Dryococelus</taxon>
    </lineage>
</organism>
<accession>A0ABQ9IB25</accession>
<dbReference type="EMBL" id="JARBHB010000002">
    <property type="protein sequence ID" value="KAJ8893868.1"/>
    <property type="molecule type" value="Genomic_DNA"/>
</dbReference>
<name>A0ABQ9IB25_9NEOP</name>
<protein>
    <submittedName>
        <fullName evidence="1">Uncharacterized protein</fullName>
    </submittedName>
</protein>
<evidence type="ECO:0000313" key="2">
    <source>
        <dbReference type="Proteomes" id="UP001159363"/>
    </source>
</evidence>
<evidence type="ECO:0000313" key="1">
    <source>
        <dbReference type="EMBL" id="KAJ8893868.1"/>
    </source>
</evidence>
<dbReference type="Proteomes" id="UP001159363">
    <property type="component" value="Chromosome 2"/>
</dbReference>
<reference evidence="1 2" key="1">
    <citation type="submission" date="2023-02" db="EMBL/GenBank/DDBJ databases">
        <title>LHISI_Scaffold_Assembly.</title>
        <authorList>
            <person name="Stuart O.P."/>
            <person name="Cleave R."/>
            <person name="Magrath M.J.L."/>
            <person name="Mikheyev A.S."/>
        </authorList>
    </citation>
    <scope>NUCLEOTIDE SEQUENCE [LARGE SCALE GENOMIC DNA]</scope>
    <source>
        <strain evidence="1">Daus_M_001</strain>
        <tissue evidence="1">Leg muscle</tissue>
    </source>
</reference>